<feature type="binding site" evidence="11">
    <location>
        <position position="191"/>
    </location>
    <ligand>
        <name>substrate</name>
    </ligand>
</feature>
<dbReference type="AlphaFoldDB" id="A0A9X3WNJ6"/>
<gene>
    <name evidence="11 12" type="primary">thiM</name>
    <name evidence="12" type="ORF">NC661_17355</name>
</gene>
<proteinExistence type="inferred from homology"/>
<comment type="pathway">
    <text evidence="3 11">Cofactor biosynthesis; thiamine diphosphate biosynthesis; 4-methyl-5-(2-phosphoethyl)-thiazole from 5-(2-hydroxyethyl)-4-methylthiazole: step 1/1.</text>
</comment>
<dbReference type="CDD" id="cd01170">
    <property type="entry name" value="THZ_kinase"/>
    <property type="match status" value="1"/>
</dbReference>
<dbReference type="EMBL" id="JAMQJZ010000016">
    <property type="protein sequence ID" value="MDC3422130.1"/>
    <property type="molecule type" value="Genomic_DNA"/>
</dbReference>
<dbReference type="HAMAP" id="MF_00228">
    <property type="entry name" value="Thz_kinase"/>
    <property type="match status" value="1"/>
</dbReference>
<feature type="binding site" evidence="11">
    <location>
        <position position="43"/>
    </location>
    <ligand>
        <name>substrate</name>
    </ligand>
</feature>
<dbReference type="PIRSF" id="PIRSF000513">
    <property type="entry name" value="Thz_kinase"/>
    <property type="match status" value="1"/>
</dbReference>
<evidence type="ECO:0000256" key="2">
    <source>
        <dbReference type="ARBA" id="ARBA00001946"/>
    </source>
</evidence>
<keyword evidence="4 11" id="KW-0808">Transferase</keyword>
<feature type="binding site" evidence="11">
    <location>
        <position position="164"/>
    </location>
    <ligand>
        <name>ATP</name>
        <dbReference type="ChEBI" id="CHEBI:30616"/>
    </ligand>
</feature>
<keyword evidence="9 11" id="KW-0460">Magnesium</keyword>
<reference evidence="12" key="1">
    <citation type="submission" date="2022-06" db="EMBL/GenBank/DDBJ databases">
        <title>Aquibacillus sp. a new bacterium isolated from soil saline samples.</title>
        <authorList>
            <person name="Galisteo C."/>
            <person name="De La Haba R."/>
            <person name="Sanchez-Porro C."/>
            <person name="Ventosa A."/>
        </authorList>
    </citation>
    <scope>NUCLEOTIDE SEQUENCE</scope>
    <source>
        <strain evidence="12">JCM 12387</strain>
    </source>
</reference>
<dbReference type="InterPro" id="IPR029056">
    <property type="entry name" value="Ribokinase-like"/>
</dbReference>
<evidence type="ECO:0000313" key="13">
    <source>
        <dbReference type="Proteomes" id="UP001145072"/>
    </source>
</evidence>
<evidence type="ECO:0000256" key="5">
    <source>
        <dbReference type="ARBA" id="ARBA00022723"/>
    </source>
</evidence>
<comment type="function">
    <text evidence="11">Catalyzes the phosphorylation of the hydroxyl group of 4-methyl-5-beta-hydroxyethylthiazole (THZ).</text>
</comment>
<evidence type="ECO:0000313" key="12">
    <source>
        <dbReference type="EMBL" id="MDC3422130.1"/>
    </source>
</evidence>
<dbReference type="Pfam" id="PF02110">
    <property type="entry name" value="HK"/>
    <property type="match status" value="1"/>
</dbReference>
<name>A0A9X3WNJ6_9BACI</name>
<feature type="binding site" evidence="11">
    <location>
        <position position="119"/>
    </location>
    <ligand>
        <name>ATP</name>
        <dbReference type="ChEBI" id="CHEBI:30616"/>
    </ligand>
</feature>
<dbReference type="GO" id="GO:0009228">
    <property type="term" value="P:thiamine biosynthetic process"/>
    <property type="evidence" value="ECO:0007669"/>
    <property type="project" value="UniProtKB-KW"/>
</dbReference>
<dbReference type="GO" id="GO:0008902">
    <property type="term" value="F:hydroxymethylpyrimidine kinase activity"/>
    <property type="evidence" value="ECO:0007669"/>
    <property type="project" value="TreeGrafter"/>
</dbReference>
<dbReference type="GO" id="GO:0009229">
    <property type="term" value="P:thiamine diphosphate biosynthetic process"/>
    <property type="evidence" value="ECO:0007669"/>
    <property type="project" value="UniProtKB-UniRule"/>
</dbReference>
<dbReference type="Proteomes" id="UP001145072">
    <property type="component" value="Unassembled WGS sequence"/>
</dbReference>
<dbReference type="GO" id="GO:0005524">
    <property type="term" value="F:ATP binding"/>
    <property type="evidence" value="ECO:0007669"/>
    <property type="project" value="UniProtKB-UniRule"/>
</dbReference>
<evidence type="ECO:0000256" key="6">
    <source>
        <dbReference type="ARBA" id="ARBA00022741"/>
    </source>
</evidence>
<protein>
    <recommendedName>
        <fullName evidence="11">Hydroxyethylthiazole kinase</fullName>
        <ecNumber evidence="11">2.7.1.50</ecNumber>
    </recommendedName>
    <alternativeName>
        <fullName evidence="11">4-methyl-5-beta-hydroxyethylthiazole kinase</fullName>
        <shortName evidence="11">TH kinase</shortName>
        <shortName evidence="11">Thz kinase</shortName>
    </alternativeName>
</protein>
<evidence type="ECO:0000256" key="3">
    <source>
        <dbReference type="ARBA" id="ARBA00004868"/>
    </source>
</evidence>
<dbReference type="GO" id="GO:0000287">
    <property type="term" value="F:magnesium ion binding"/>
    <property type="evidence" value="ECO:0007669"/>
    <property type="project" value="UniProtKB-UniRule"/>
</dbReference>
<keyword evidence="7 11" id="KW-0418">Kinase</keyword>
<comment type="similarity">
    <text evidence="11">Belongs to the Thz kinase family.</text>
</comment>
<comment type="catalytic activity">
    <reaction evidence="1 11">
        <text>5-(2-hydroxyethyl)-4-methylthiazole + ATP = 4-methyl-5-(2-phosphooxyethyl)-thiazole + ADP + H(+)</text>
        <dbReference type="Rhea" id="RHEA:24212"/>
        <dbReference type="ChEBI" id="CHEBI:15378"/>
        <dbReference type="ChEBI" id="CHEBI:17957"/>
        <dbReference type="ChEBI" id="CHEBI:30616"/>
        <dbReference type="ChEBI" id="CHEBI:58296"/>
        <dbReference type="ChEBI" id="CHEBI:456216"/>
        <dbReference type="EC" id="2.7.1.50"/>
    </reaction>
</comment>
<dbReference type="EC" id="2.7.1.50" evidence="11"/>
<organism evidence="12 13">
    <name type="scientific">Aquibacillus koreensis</name>
    <dbReference type="NCBI Taxonomy" id="279446"/>
    <lineage>
        <taxon>Bacteria</taxon>
        <taxon>Bacillati</taxon>
        <taxon>Bacillota</taxon>
        <taxon>Bacilli</taxon>
        <taxon>Bacillales</taxon>
        <taxon>Bacillaceae</taxon>
        <taxon>Aquibacillus</taxon>
    </lineage>
</organism>
<evidence type="ECO:0000256" key="4">
    <source>
        <dbReference type="ARBA" id="ARBA00022679"/>
    </source>
</evidence>
<dbReference type="NCBIfam" id="NF006830">
    <property type="entry name" value="PRK09355.1"/>
    <property type="match status" value="1"/>
</dbReference>
<dbReference type="NCBIfam" id="TIGR00694">
    <property type="entry name" value="thiM"/>
    <property type="match status" value="1"/>
</dbReference>
<keyword evidence="13" id="KW-1185">Reference proteome</keyword>
<dbReference type="GO" id="GO:0008972">
    <property type="term" value="F:phosphomethylpyrimidine kinase activity"/>
    <property type="evidence" value="ECO:0007669"/>
    <property type="project" value="TreeGrafter"/>
</dbReference>
<comment type="caution">
    <text evidence="12">The sequence shown here is derived from an EMBL/GenBank/DDBJ whole genome shotgun (WGS) entry which is preliminary data.</text>
</comment>
<keyword evidence="8 11" id="KW-0067">ATP-binding</keyword>
<dbReference type="GO" id="GO:0005829">
    <property type="term" value="C:cytosol"/>
    <property type="evidence" value="ECO:0007669"/>
    <property type="project" value="TreeGrafter"/>
</dbReference>
<keyword evidence="10 11" id="KW-0784">Thiamine biosynthesis</keyword>
<dbReference type="PRINTS" id="PR01099">
    <property type="entry name" value="HYETHTZKNASE"/>
</dbReference>
<evidence type="ECO:0000256" key="8">
    <source>
        <dbReference type="ARBA" id="ARBA00022840"/>
    </source>
</evidence>
<evidence type="ECO:0000256" key="9">
    <source>
        <dbReference type="ARBA" id="ARBA00022842"/>
    </source>
</evidence>
<comment type="cofactor">
    <cofactor evidence="2 11">
        <name>Mg(2+)</name>
        <dbReference type="ChEBI" id="CHEBI:18420"/>
    </cofactor>
</comment>
<evidence type="ECO:0000256" key="10">
    <source>
        <dbReference type="ARBA" id="ARBA00022977"/>
    </source>
</evidence>
<evidence type="ECO:0000256" key="7">
    <source>
        <dbReference type="ARBA" id="ARBA00022777"/>
    </source>
</evidence>
<accession>A0A9X3WNJ6</accession>
<dbReference type="InterPro" id="IPR000417">
    <property type="entry name" value="Hyethyz_kinase"/>
</dbReference>
<dbReference type="SUPFAM" id="SSF53613">
    <property type="entry name" value="Ribokinase-like"/>
    <property type="match status" value="1"/>
</dbReference>
<dbReference type="GO" id="GO:0004417">
    <property type="term" value="F:hydroxyethylthiazole kinase activity"/>
    <property type="evidence" value="ECO:0007669"/>
    <property type="project" value="UniProtKB-UniRule"/>
</dbReference>
<keyword evidence="6 11" id="KW-0547">Nucleotide-binding</keyword>
<dbReference type="PANTHER" id="PTHR20858">
    <property type="entry name" value="PHOSPHOMETHYLPYRIMIDINE KINASE"/>
    <property type="match status" value="1"/>
</dbReference>
<sequence>MSEITSLVNKVREKQPLVHNITNQVVINYTANGLYAIGAAPVMANAVEEAADMANNADALLLNIGTLTTVQVDAMILAGKAANQKGIPVVFDPVGVGATPYRSAMAKKILDNVQVSVVRGNAAEVGLLAGLKAVMRGVDAEAQGDHQAVALQATKQLGIPVIVTGEHDVITDGSKVFVIENGHPLLTKVTGTGCLLSSVVAAFLAAHENVLEACAGAVGFYGVAAEVAASHTSAPGTFQVAFLDALYHVNSDVVTDTIKLTERFIEEVETK</sequence>
<keyword evidence="5 11" id="KW-0479">Metal-binding</keyword>
<evidence type="ECO:0000256" key="11">
    <source>
        <dbReference type="HAMAP-Rule" id="MF_00228"/>
    </source>
</evidence>
<dbReference type="PANTHER" id="PTHR20858:SF17">
    <property type="entry name" value="HYDROXYMETHYLPYRIMIDINE_PHOSPHOMETHYLPYRIMIDINE KINASE THI20-RELATED"/>
    <property type="match status" value="1"/>
</dbReference>
<evidence type="ECO:0000256" key="1">
    <source>
        <dbReference type="ARBA" id="ARBA00001771"/>
    </source>
</evidence>
<dbReference type="Gene3D" id="3.40.1190.20">
    <property type="match status" value="1"/>
</dbReference>